<evidence type="ECO:0000313" key="1">
    <source>
        <dbReference type="EMBL" id="KAJ0184290.1"/>
    </source>
</evidence>
<sequence length="313" mass="36099">MDIADTCRVCLCGQRRLHPISNTLFQEMWEKLTNAKFNANDGKSLLVCYLCCAQLRRSHQLMKRALEADKLLTDIVNSSSEQSQNALLLLASQSFAFEYTYTIEHLYPLEYKQFVRSTVEEIKKENEEDNEEFSVIYMKEEERDSNEEDNLDNTNAVSSPPLDDKTDLKDILESEVHIVVEGIDIGAAGNEMDTFKNDIKDMIQELICAQNSRMDKLESHIMAIKNQNVKIENTNHEIEKSMTFVSEQLTSLETKISGLEKDRVSLAKNVAVIQERVETFDHNLIKTSTEIRNVAKKNKRIKEHAIRHDFKFI</sequence>
<proteinExistence type="predicted"/>
<organism evidence="1 2">
    <name type="scientific">Dendrolimus kikuchii</name>
    <dbReference type="NCBI Taxonomy" id="765133"/>
    <lineage>
        <taxon>Eukaryota</taxon>
        <taxon>Metazoa</taxon>
        <taxon>Ecdysozoa</taxon>
        <taxon>Arthropoda</taxon>
        <taxon>Hexapoda</taxon>
        <taxon>Insecta</taxon>
        <taxon>Pterygota</taxon>
        <taxon>Neoptera</taxon>
        <taxon>Endopterygota</taxon>
        <taxon>Lepidoptera</taxon>
        <taxon>Glossata</taxon>
        <taxon>Ditrysia</taxon>
        <taxon>Bombycoidea</taxon>
        <taxon>Lasiocampidae</taxon>
        <taxon>Dendrolimus</taxon>
    </lineage>
</organism>
<name>A0ACC1DK56_9NEOP</name>
<reference evidence="1 2" key="1">
    <citation type="journal article" date="2021" name="Front. Genet.">
        <title>Chromosome-Level Genome Assembly Reveals Significant Gene Expansion in the Toll and IMD Signaling Pathways of Dendrolimus kikuchii.</title>
        <authorList>
            <person name="Zhou J."/>
            <person name="Wu P."/>
            <person name="Xiong Z."/>
            <person name="Liu N."/>
            <person name="Zhao N."/>
            <person name="Ji M."/>
            <person name="Qiu Y."/>
            <person name="Yang B."/>
        </authorList>
    </citation>
    <scope>NUCLEOTIDE SEQUENCE [LARGE SCALE GENOMIC DNA]</scope>
    <source>
        <strain evidence="1">Ann1</strain>
    </source>
</reference>
<evidence type="ECO:0000313" key="2">
    <source>
        <dbReference type="Proteomes" id="UP000824533"/>
    </source>
</evidence>
<protein>
    <submittedName>
        <fullName evidence="1">Uncharacterized protein</fullName>
    </submittedName>
</protein>
<comment type="caution">
    <text evidence="1">The sequence shown here is derived from an EMBL/GenBank/DDBJ whole genome shotgun (WGS) entry which is preliminary data.</text>
</comment>
<dbReference type="EMBL" id="CM034387">
    <property type="protein sequence ID" value="KAJ0184290.1"/>
    <property type="molecule type" value="Genomic_DNA"/>
</dbReference>
<accession>A0ACC1DK56</accession>
<keyword evidence="2" id="KW-1185">Reference proteome</keyword>
<gene>
    <name evidence="1" type="ORF">K1T71_000713</name>
</gene>
<dbReference type="Proteomes" id="UP000824533">
    <property type="component" value="Linkage Group LG01"/>
</dbReference>